<name>A0A845R0G4_9CLOT</name>
<sequence>MNKKNNIINKRKQKVRRVRVIFLTLALIFMFILLIFGKNKLNSYLDTSFTEAQGISEDRIPSLDEEVKGPLSGKKIIVDAGHGGSDPGTIGPRTEVQEADLSLKISYILEGKLKELGATVIMTRTEQITEQLGTDTKLKIEDRGKVIEDANADMLISIHQNFNEYSSEIKGTQILVRKQGSLDFATSLQKAFNQELGVNLKYILEEYHVLKYGDQPSVIVETGFFSNSQDEIRLQEDEYQERLINVLCDEIKEYFDTIEKK</sequence>
<dbReference type="OrthoDB" id="9806267at2"/>
<reference evidence="3 4" key="1">
    <citation type="submission" date="2018-08" db="EMBL/GenBank/DDBJ databases">
        <title>Murine metabolic-syndrome-specific gut microbial biobank.</title>
        <authorList>
            <person name="Liu C."/>
        </authorList>
    </citation>
    <scope>NUCLEOTIDE SEQUENCE [LARGE SCALE GENOMIC DNA]</scope>
    <source>
        <strain evidence="3 4">583</strain>
    </source>
</reference>
<keyword evidence="4" id="KW-1185">Reference proteome</keyword>
<organism evidence="3 4">
    <name type="scientific">Senegalia massiliensis</name>
    <dbReference type="NCBI Taxonomy" id="1720316"/>
    <lineage>
        <taxon>Bacteria</taxon>
        <taxon>Bacillati</taxon>
        <taxon>Bacillota</taxon>
        <taxon>Clostridia</taxon>
        <taxon>Eubacteriales</taxon>
        <taxon>Clostridiaceae</taxon>
        <taxon>Senegalia</taxon>
    </lineage>
</organism>
<dbReference type="AlphaFoldDB" id="A0A845R0G4"/>
<dbReference type="GO" id="GO:0009253">
    <property type="term" value="P:peptidoglycan catabolic process"/>
    <property type="evidence" value="ECO:0007669"/>
    <property type="project" value="InterPro"/>
</dbReference>
<dbReference type="Proteomes" id="UP000467132">
    <property type="component" value="Unassembled WGS sequence"/>
</dbReference>
<dbReference type="Pfam" id="PF01520">
    <property type="entry name" value="Amidase_3"/>
    <property type="match status" value="1"/>
</dbReference>
<dbReference type="PANTHER" id="PTHR30404:SF7">
    <property type="entry name" value="CELL WALL AMIDASE LYTH-RELATED"/>
    <property type="match status" value="1"/>
</dbReference>
<dbReference type="Gene3D" id="3.40.630.40">
    <property type="entry name" value="Zn-dependent exopeptidases"/>
    <property type="match status" value="1"/>
</dbReference>
<evidence type="ECO:0000313" key="3">
    <source>
        <dbReference type="EMBL" id="NBI07489.1"/>
    </source>
</evidence>
<dbReference type="SMART" id="SM00646">
    <property type="entry name" value="Ami_3"/>
    <property type="match status" value="1"/>
</dbReference>
<dbReference type="InterPro" id="IPR050695">
    <property type="entry name" value="N-acetylmuramoyl_amidase_3"/>
</dbReference>
<dbReference type="RefSeq" id="WP_160197945.1">
    <property type="nucleotide sequence ID" value="NZ_QXXA01000012.1"/>
</dbReference>
<proteinExistence type="predicted"/>
<dbReference type="InterPro" id="IPR002508">
    <property type="entry name" value="MurNAc-LAA_cat"/>
</dbReference>
<gene>
    <name evidence="3" type="ORF">D3Z33_11570</name>
</gene>
<evidence type="ECO:0000259" key="2">
    <source>
        <dbReference type="SMART" id="SM00646"/>
    </source>
</evidence>
<comment type="caution">
    <text evidence="3">The sequence shown here is derived from an EMBL/GenBank/DDBJ whole genome shotgun (WGS) entry which is preliminary data.</text>
</comment>
<dbReference type="SUPFAM" id="SSF53187">
    <property type="entry name" value="Zn-dependent exopeptidases"/>
    <property type="match status" value="1"/>
</dbReference>
<accession>A0A845R0G4</accession>
<dbReference type="GO" id="GO:0008745">
    <property type="term" value="F:N-acetylmuramoyl-L-alanine amidase activity"/>
    <property type="evidence" value="ECO:0007669"/>
    <property type="project" value="InterPro"/>
</dbReference>
<protein>
    <submittedName>
        <fullName evidence="3">N-acetylmuramoyl-L-alanine amidase</fullName>
    </submittedName>
</protein>
<keyword evidence="1" id="KW-0472">Membrane</keyword>
<dbReference type="PANTHER" id="PTHR30404">
    <property type="entry name" value="N-ACETYLMURAMOYL-L-ALANINE AMIDASE"/>
    <property type="match status" value="1"/>
</dbReference>
<feature type="domain" description="MurNAc-LAA" evidence="2">
    <location>
        <begin position="144"/>
        <end position="247"/>
    </location>
</feature>
<dbReference type="GO" id="GO:0030288">
    <property type="term" value="C:outer membrane-bounded periplasmic space"/>
    <property type="evidence" value="ECO:0007669"/>
    <property type="project" value="TreeGrafter"/>
</dbReference>
<evidence type="ECO:0000256" key="1">
    <source>
        <dbReference type="SAM" id="Phobius"/>
    </source>
</evidence>
<evidence type="ECO:0000313" key="4">
    <source>
        <dbReference type="Proteomes" id="UP000467132"/>
    </source>
</evidence>
<feature type="transmembrane region" description="Helical" evidence="1">
    <location>
        <begin position="20"/>
        <end position="37"/>
    </location>
</feature>
<dbReference type="EMBL" id="QXXA01000012">
    <property type="protein sequence ID" value="NBI07489.1"/>
    <property type="molecule type" value="Genomic_DNA"/>
</dbReference>
<keyword evidence="1" id="KW-0812">Transmembrane</keyword>
<dbReference type="CDD" id="cd02696">
    <property type="entry name" value="MurNAc-LAA"/>
    <property type="match status" value="1"/>
</dbReference>
<keyword evidence="1" id="KW-1133">Transmembrane helix</keyword>